<dbReference type="InterPro" id="IPR024079">
    <property type="entry name" value="MetalloPept_cat_dom_sf"/>
</dbReference>
<reference evidence="12" key="1">
    <citation type="submission" date="2022-07" db="EMBL/GenBank/DDBJ databases">
        <title>Characterization of the Novel Bacterium Alteromonas immobilis LMIT006 and Alteromonas gregis LMIT007.</title>
        <authorList>
            <person name="Lin X."/>
        </authorList>
    </citation>
    <scope>NUCLEOTIDE SEQUENCE</scope>
    <source>
        <strain evidence="12">LMIT007</strain>
    </source>
</reference>
<protein>
    <recommendedName>
        <fullName evidence="8">oligopeptidase A</fullName>
        <ecNumber evidence="8">3.4.24.70</ecNumber>
    </recommendedName>
</protein>
<evidence type="ECO:0000256" key="6">
    <source>
        <dbReference type="ARBA" id="ARBA00023049"/>
    </source>
</evidence>
<keyword evidence="6 9" id="KW-0482">Metalloprotease</keyword>
<dbReference type="InterPro" id="IPR034005">
    <property type="entry name" value="M3A_DCP"/>
</dbReference>
<keyword evidence="3 9" id="KW-0479">Metal-binding</keyword>
<dbReference type="GO" id="GO:0006508">
    <property type="term" value="P:proteolysis"/>
    <property type="evidence" value="ECO:0007669"/>
    <property type="project" value="UniProtKB-KW"/>
</dbReference>
<dbReference type="CDD" id="cd06456">
    <property type="entry name" value="M3A_DCP"/>
    <property type="match status" value="1"/>
</dbReference>
<keyword evidence="5 9" id="KW-0862">Zinc</keyword>
<comment type="caution">
    <text evidence="12">The sequence shown here is derived from an EMBL/GenBank/DDBJ whole genome shotgun (WGS) entry which is preliminary data.</text>
</comment>
<dbReference type="InterPro" id="IPR045090">
    <property type="entry name" value="Pept_M3A_M3B"/>
</dbReference>
<dbReference type="GO" id="GO:0046872">
    <property type="term" value="F:metal ion binding"/>
    <property type="evidence" value="ECO:0007669"/>
    <property type="project" value="UniProtKB-UniRule"/>
</dbReference>
<dbReference type="EC" id="3.4.24.70" evidence="8"/>
<organism evidence="12 13">
    <name type="scientific">Opacimonas viscosa</name>
    <dbReference type="NCBI Taxonomy" id="2961944"/>
    <lineage>
        <taxon>Bacteria</taxon>
        <taxon>Pseudomonadati</taxon>
        <taxon>Pseudomonadota</taxon>
        <taxon>Gammaproteobacteria</taxon>
        <taxon>Alteromonadales</taxon>
        <taxon>Alteromonadaceae</taxon>
        <taxon>Opacimonas</taxon>
    </lineage>
</organism>
<evidence type="ECO:0000259" key="11">
    <source>
        <dbReference type="Pfam" id="PF19310"/>
    </source>
</evidence>
<keyword evidence="2 9" id="KW-0645">Protease</keyword>
<evidence type="ECO:0000256" key="3">
    <source>
        <dbReference type="ARBA" id="ARBA00022723"/>
    </source>
</evidence>
<name>A0AA41X474_9ALTE</name>
<dbReference type="Gene3D" id="1.20.1050.40">
    <property type="entry name" value="Endopeptidase. Chain P, domain 1"/>
    <property type="match status" value="1"/>
</dbReference>
<dbReference type="Pfam" id="PF19310">
    <property type="entry name" value="TOP_N"/>
    <property type="match status" value="1"/>
</dbReference>
<dbReference type="InterPro" id="IPR024077">
    <property type="entry name" value="Neurolysin/TOP_dom2"/>
</dbReference>
<dbReference type="InterPro" id="IPR024080">
    <property type="entry name" value="Neurolysin/TOP_N"/>
</dbReference>
<evidence type="ECO:0000256" key="2">
    <source>
        <dbReference type="ARBA" id="ARBA00022670"/>
    </source>
</evidence>
<gene>
    <name evidence="12" type="primary">prlC</name>
    <name evidence="12" type="ORF">NLF92_09430</name>
</gene>
<dbReference type="FunFam" id="3.40.390.10:FF:000009">
    <property type="entry name" value="Oligopeptidase A"/>
    <property type="match status" value="1"/>
</dbReference>
<dbReference type="PANTHER" id="PTHR43660">
    <property type="entry name" value="DIPEPTIDYL CARBOXYPEPTIDASE"/>
    <property type="match status" value="1"/>
</dbReference>
<evidence type="ECO:0000313" key="12">
    <source>
        <dbReference type="EMBL" id="MCP3429163.1"/>
    </source>
</evidence>
<evidence type="ECO:0000256" key="5">
    <source>
        <dbReference type="ARBA" id="ARBA00022833"/>
    </source>
</evidence>
<dbReference type="EMBL" id="JANATA010000016">
    <property type="protein sequence ID" value="MCP3429163.1"/>
    <property type="molecule type" value="Genomic_DNA"/>
</dbReference>
<evidence type="ECO:0000313" key="13">
    <source>
        <dbReference type="Proteomes" id="UP001165413"/>
    </source>
</evidence>
<proteinExistence type="inferred from homology"/>
<dbReference type="AlphaFoldDB" id="A0AA41X474"/>
<evidence type="ECO:0000256" key="8">
    <source>
        <dbReference type="ARBA" id="ARBA00026100"/>
    </source>
</evidence>
<dbReference type="GO" id="GO:0004222">
    <property type="term" value="F:metalloendopeptidase activity"/>
    <property type="evidence" value="ECO:0007669"/>
    <property type="project" value="UniProtKB-EC"/>
</dbReference>
<evidence type="ECO:0000259" key="10">
    <source>
        <dbReference type="Pfam" id="PF01432"/>
    </source>
</evidence>
<keyword evidence="13" id="KW-1185">Reference proteome</keyword>
<dbReference type="SUPFAM" id="SSF55486">
    <property type="entry name" value="Metalloproteases ('zincins'), catalytic domain"/>
    <property type="match status" value="1"/>
</dbReference>
<evidence type="ECO:0000256" key="1">
    <source>
        <dbReference type="ARBA" id="ARBA00006040"/>
    </source>
</evidence>
<dbReference type="InterPro" id="IPR001567">
    <property type="entry name" value="Pept_M3A_M3B_dom"/>
</dbReference>
<dbReference type="Proteomes" id="UP001165413">
    <property type="component" value="Unassembled WGS sequence"/>
</dbReference>
<accession>A0AA41X474</accession>
<evidence type="ECO:0000256" key="4">
    <source>
        <dbReference type="ARBA" id="ARBA00022801"/>
    </source>
</evidence>
<dbReference type="Gene3D" id="1.10.1370.10">
    <property type="entry name" value="Neurolysin, domain 3"/>
    <property type="match status" value="1"/>
</dbReference>
<comment type="similarity">
    <text evidence="1 9">Belongs to the peptidase M3 family.</text>
</comment>
<evidence type="ECO:0000256" key="9">
    <source>
        <dbReference type="RuleBase" id="RU003435"/>
    </source>
</evidence>
<evidence type="ECO:0000256" key="7">
    <source>
        <dbReference type="ARBA" id="ARBA00024603"/>
    </source>
</evidence>
<keyword evidence="4 9" id="KW-0378">Hydrolase</keyword>
<dbReference type="Pfam" id="PF01432">
    <property type="entry name" value="Peptidase_M3"/>
    <property type="match status" value="1"/>
</dbReference>
<dbReference type="RefSeq" id="WP_254101185.1">
    <property type="nucleotide sequence ID" value="NZ_JANATA010000016.1"/>
</dbReference>
<dbReference type="Gene3D" id="3.40.390.10">
    <property type="entry name" value="Collagenase (Catalytic Domain)"/>
    <property type="match status" value="1"/>
</dbReference>
<dbReference type="PANTHER" id="PTHR43660:SF1">
    <property type="entry name" value="DIPEPTIDYL CARBOXYPEPTIDASE"/>
    <property type="match status" value="1"/>
</dbReference>
<feature type="domain" description="Oligopeptidase A N-terminal" evidence="11">
    <location>
        <begin position="29"/>
        <end position="147"/>
    </location>
</feature>
<comment type="cofactor">
    <cofactor evidence="9">
        <name>Zn(2+)</name>
        <dbReference type="ChEBI" id="CHEBI:29105"/>
    </cofactor>
    <text evidence="9">Binds 1 zinc ion.</text>
</comment>
<dbReference type="GO" id="GO:0005829">
    <property type="term" value="C:cytosol"/>
    <property type="evidence" value="ECO:0007669"/>
    <property type="project" value="UniProtKB-ARBA"/>
</dbReference>
<comment type="catalytic activity">
    <reaction evidence="7">
        <text>Hydrolysis of oligopeptides, with broad specificity. Gly or Ala commonly occur as P1 or P1' residues, but more distant residues are also important, as is shown by the fact that Z-Gly-Pro-Gly-|-Gly-Pro-Ala is cleaved, but not Z-(Gly)(5).</text>
        <dbReference type="EC" id="3.4.24.70"/>
    </reaction>
</comment>
<feature type="domain" description="Peptidase M3A/M3B catalytic" evidence="10">
    <location>
        <begin position="220"/>
        <end position="672"/>
    </location>
</feature>
<dbReference type="InterPro" id="IPR045666">
    <property type="entry name" value="OpdA_N"/>
</dbReference>
<dbReference type="NCBIfam" id="NF008159">
    <property type="entry name" value="PRK10911.1"/>
    <property type="match status" value="1"/>
</dbReference>
<sequence length="675" mass="75108">MNKWNTSDGLPMFSEIQPEDIKPTIAAAIAECKTVIDKVVAAKASSFADLVQAIDEVDTELSNLWSPVSHMNSVVSNDELREAHDACLPLLSEYGTWVGQNQGLYKCYQALADSAEFTSLTTAQQKVVTNALRDFTLSGVALPAEQKAQYAKIQARMSELSSTFSNQVLDATMAFQKHITDEKLLAGLPESAKAAAAQTAQQKELAGWVFTLDIPSYLPVMMYADNAELREELYTAYVTRASEVGPNAGEFDNTAIIQETLQLRKEISSLLGFAHYAERSLATKMAQTPEQVIGFLTDLAQKSTPQAKADFAEVAAFAQEHYGKESLNAWDVAYYSEKLKQDKYAISDEELRPYFPETQVVPGLFKVVEKLYGLTITQRTDVDVWHEDVKFYDIHDAAGELRGSFYLDLYAREKKRGGAWMDECRVRRTRVDGTLQYPVAYLTCNFSGPVDGKPACFTHDEVVTLFHEFGHGIHHMLTKIDVAGVSGINGVAWDAVELPSQFLENWCWQPEALAFISGHVTTGESLPKDLLDKMLAAKNFQSAMQMLRQLEFSLFDFKLHMAAPDVDVQSFIDEIRETTAVVKPPEFNRFQNSFGHIFAGGYAAGYYSYKWAEVLSADAFGAFEQNGIFDRTTGEKFLTNILEMGGSREPMELFVAFQGREPTVDALLRHSGIAA</sequence>